<reference evidence="2" key="1">
    <citation type="journal article" date="2019" name="Int. J. Syst. Evol. Microbiol.">
        <title>The Global Catalogue of Microorganisms (GCM) 10K type strain sequencing project: providing services to taxonomists for standard genome sequencing and annotation.</title>
        <authorList>
            <consortium name="The Broad Institute Genomics Platform"/>
            <consortium name="The Broad Institute Genome Sequencing Center for Infectious Disease"/>
            <person name="Wu L."/>
            <person name="Ma J."/>
        </authorList>
    </citation>
    <scope>NUCLEOTIDE SEQUENCE [LARGE SCALE GENOMIC DNA]</scope>
    <source>
        <strain evidence="2">CCM 8702</strain>
    </source>
</reference>
<dbReference type="EMBL" id="BMDD01000007">
    <property type="protein sequence ID" value="GGH86360.1"/>
    <property type="molecule type" value="Genomic_DNA"/>
</dbReference>
<organism evidence="1 2">
    <name type="scientific">Saccharibacillus endophyticus</name>
    <dbReference type="NCBI Taxonomy" id="2060666"/>
    <lineage>
        <taxon>Bacteria</taxon>
        <taxon>Bacillati</taxon>
        <taxon>Bacillota</taxon>
        <taxon>Bacilli</taxon>
        <taxon>Bacillales</taxon>
        <taxon>Paenibacillaceae</taxon>
        <taxon>Saccharibacillus</taxon>
    </lineage>
</organism>
<evidence type="ECO:0000313" key="1">
    <source>
        <dbReference type="EMBL" id="GGH86360.1"/>
    </source>
</evidence>
<proteinExistence type="predicted"/>
<dbReference type="RefSeq" id="WP_229714320.1">
    <property type="nucleotide sequence ID" value="NZ_BMDD01000007.1"/>
</dbReference>
<comment type="caution">
    <text evidence="1">The sequence shown here is derived from an EMBL/GenBank/DDBJ whole genome shotgun (WGS) entry which is preliminary data.</text>
</comment>
<protein>
    <submittedName>
        <fullName evidence="1">Uncharacterized protein</fullName>
    </submittedName>
</protein>
<gene>
    <name evidence="1" type="ORF">GCM10007362_45950</name>
</gene>
<dbReference type="Proteomes" id="UP000605427">
    <property type="component" value="Unassembled WGS sequence"/>
</dbReference>
<keyword evidence="2" id="KW-1185">Reference proteome</keyword>
<evidence type="ECO:0000313" key="2">
    <source>
        <dbReference type="Proteomes" id="UP000605427"/>
    </source>
</evidence>
<accession>A0ABQ2A849</accession>
<name>A0ABQ2A849_9BACL</name>
<sequence>MKRNEILYDFEPGDSVLNQAPFTDDEARYDLVHGIASDPSSLRLKAGDHRLLFVRTPGRNGWLWIDSSLNQKERERRMLALMQETDRRGIRLGGVHGKPETVVFFAEHYAQSHGLDYRSNMELESYVCREVRPPSGVEGNTRIVLPDDADVVGRGSRGAGFFGQSVLLGSERRACRDGQHGSGFSEISPNQ</sequence>